<reference evidence="16 17" key="1">
    <citation type="journal article" date="2013" name="PLoS ONE">
        <title>Bacterial endosymbiosis in a chordate host: long-term co-evolution and conservation of secondary metabolism.</title>
        <authorList>
            <person name="Kwan J.C."/>
            <person name="Schmidt E.W."/>
        </authorList>
    </citation>
    <scope>NUCLEOTIDE SEQUENCE [LARGE SCALE GENOMIC DNA]</scope>
    <source>
        <strain evidence="17">L6</strain>
    </source>
</reference>
<dbReference type="GO" id="GO:0071972">
    <property type="term" value="F:peptidoglycan L,D-transpeptidase activity"/>
    <property type="evidence" value="ECO:0007669"/>
    <property type="project" value="TreeGrafter"/>
</dbReference>
<dbReference type="GO" id="GO:0009002">
    <property type="term" value="F:serine-type D-Ala-D-Ala carboxypeptidase activity"/>
    <property type="evidence" value="ECO:0007669"/>
    <property type="project" value="InterPro"/>
</dbReference>
<dbReference type="Gene3D" id="3.40.710.10">
    <property type="entry name" value="DD-peptidase/beta-lactamase superfamily"/>
    <property type="match status" value="1"/>
</dbReference>
<dbReference type="GO" id="GO:0071555">
    <property type="term" value="P:cell wall organization"/>
    <property type="evidence" value="ECO:0007669"/>
    <property type="project" value="UniProtKB-KW"/>
</dbReference>
<dbReference type="GO" id="GO:0008360">
    <property type="term" value="P:regulation of cell shape"/>
    <property type="evidence" value="ECO:0007669"/>
    <property type="project" value="UniProtKB-KW"/>
</dbReference>
<protein>
    <submittedName>
        <fullName evidence="16">Cell division protein FtsI</fullName>
    </submittedName>
</protein>
<dbReference type="SUPFAM" id="SSF56519">
    <property type="entry name" value="Penicillin binding protein dimerisation domain"/>
    <property type="match status" value="1"/>
</dbReference>
<keyword evidence="5" id="KW-0121">Carboxypeptidase</keyword>
<dbReference type="GO" id="GO:0008658">
    <property type="term" value="F:penicillin binding"/>
    <property type="evidence" value="ECO:0007669"/>
    <property type="project" value="InterPro"/>
</dbReference>
<proteinExistence type="predicted"/>
<keyword evidence="16" id="KW-0132">Cell division</keyword>
<name>W2V1E2_9RICK</name>
<evidence type="ECO:0000256" key="11">
    <source>
        <dbReference type="ARBA" id="ARBA00022989"/>
    </source>
</evidence>
<evidence type="ECO:0000256" key="8">
    <source>
        <dbReference type="ARBA" id="ARBA00022801"/>
    </source>
</evidence>
<dbReference type="GO" id="GO:0009252">
    <property type="term" value="P:peptidoglycan biosynthetic process"/>
    <property type="evidence" value="ECO:0007669"/>
    <property type="project" value="UniProtKB-KW"/>
</dbReference>
<keyword evidence="4" id="KW-0997">Cell inner membrane</keyword>
<evidence type="ECO:0000256" key="6">
    <source>
        <dbReference type="ARBA" id="ARBA00022670"/>
    </source>
</evidence>
<keyword evidence="13" id="KW-0961">Cell wall biogenesis/degradation</keyword>
<evidence type="ECO:0000256" key="12">
    <source>
        <dbReference type="ARBA" id="ARBA00023136"/>
    </source>
</evidence>
<evidence type="ECO:0000313" key="16">
    <source>
        <dbReference type="EMBL" id="ETO91243.1"/>
    </source>
</evidence>
<gene>
    <name evidence="16" type="ORF">P857_736</name>
</gene>
<evidence type="ECO:0000256" key="4">
    <source>
        <dbReference type="ARBA" id="ARBA00022519"/>
    </source>
</evidence>
<dbReference type="PANTHER" id="PTHR30627:SF2">
    <property type="entry name" value="PEPTIDOGLYCAN D,D-TRANSPEPTIDASE MRDA"/>
    <property type="match status" value="1"/>
</dbReference>
<keyword evidence="3" id="KW-1003">Cell membrane</keyword>
<dbReference type="InterPro" id="IPR012338">
    <property type="entry name" value="Beta-lactam/transpept-like"/>
</dbReference>
<keyword evidence="6" id="KW-0645">Protease</keyword>
<evidence type="ECO:0000259" key="14">
    <source>
        <dbReference type="Pfam" id="PF00905"/>
    </source>
</evidence>
<keyword evidence="16" id="KW-0131">Cell cycle</keyword>
<dbReference type="GO" id="GO:0006508">
    <property type="term" value="P:proteolysis"/>
    <property type="evidence" value="ECO:0007669"/>
    <property type="project" value="UniProtKB-KW"/>
</dbReference>
<dbReference type="GO" id="GO:0005886">
    <property type="term" value="C:plasma membrane"/>
    <property type="evidence" value="ECO:0007669"/>
    <property type="project" value="UniProtKB-SubCell"/>
</dbReference>
<organism evidence="16 17">
    <name type="scientific">Candidatus Xenolissoclinum pacificiensis L6</name>
    <dbReference type="NCBI Taxonomy" id="1401685"/>
    <lineage>
        <taxon>Bacteria</taxon>
        <taxon>Pseudomonadati</taxon>
        <taxon>Pseudomonadota</taxon>
        <taxon>Alphaproteobacteria</taxon>
        <taxon>Rickettsiales</taxon>
        <taxon>Anaplasmataceae</taxon>
        <taxon>Candidatus Xenolissoclinum</taxon>
    </lineage>
</organism>
<keyword evidence="12" id="KW-0472">Membrane</keyword>
<dbReference type="EMBL" id="AXCJ01000008">
    <property type="protein sequence ID" value="ETO91243.1"/>
    <property type="molecule type" value="Genomic_DNA"/>
</dbReference>
<comment type="caution">
    <text evidence="16">The sequence shown here is derived from an EMBL/GenBank/DDBJ whole genome shotgun (WGS) entry which is preliminary data.</text>
</comment>
<comment type="subcellular location">
    <subcellularLocation>
        <location evidence="2">Cell membrane</location>
    </subcellularLocation>
    <subcellularLocation>
        <location evidence="1">Membrane</location>
        <topology evidence="1">Single-pass membrane protein</topology>
    </subcellularLocation>
</comment>
<evidence type="ECO:0000313" key="17">
    <source>
        <dbReference type="Proteomes" id="UP000018951"/>
    </source>
</evidence>
<dbReference type="GO" id="GO:0051301">
    <property type="term" value="P:cell division"/>
    <property type="evidence" value="ECO:0007669"/>
    <property type="project" value="UniProtKB-KW"/>
</dbReference>
<dbReference type="InterPro" id="IPR005311">
    <property type="entry name" value="PBP_dimer"/>
</dbReference>
<accession>W2V1E2</accession>
<evidence type="ECO:0000256" key="13">
    <source>
        <dbReference type="ARBA" id="ARBA00023316"/>
    </source>
</evidence>
<dbReference type="SUPFAM" id="SSF56601">
    <property type="entry name" value="beta-lactamase/transpeptidase-like"/>
    <property type="match status" value="1"/>
</dbReference>
<dbReference type="PANTHER" id="PTHR30627">
    <property type="entry name" value="PEPTIDOGLYCAN D,D-TRANSPEPTIDASE"/>
    <property type="match status" value="1"/>
</dbReference>
<keyword evidence="17" id="KW-1185">Reference proteome</keyword>
<dbReference type="InterPro" id="IPR001460">
    <property type="entry name" value="PCN-bd_Tpept"/>
</dbReference>
<evidence type="ECO:0000256" key="5">
    <source>
        <dbReference type="ARBA" id="ARBA00022645"/>
    </source>
</evidence>
<dbReference type="InterPro" id="IPR036138">
    <property type="entry name" value="PBP_dimer_sf"/>
</dbReference>
<dbReference type="InterPro" id="IPR017790">
    <property type="entry name" value="Penicillin-binding_protein_2"/>
</dbReference>
<sequence>MYVLQIVNCEKYSAMSYRNKTRVLGIDSLRGIIQDCNGLVIADNRMHYRVICYPNKLGNKQEFLTTLFDVLPEMLTHQEWTENSIYNNNRSSFVLIKHADWSTVIKIEMHFSEEKGIEVEKMYKRFYPYSGLCAHILGYLSKSDPKKHENQYIGKAGVEYIYDDGLQGVTGKIKYEVNHKGRIIKEVENIPPIPGKTLNLSIDILLTQYVYRCLQLQKRYKSASVVIIDAQSGEIKSLVSIPSYDNNLFSNSINNTEWKSLETSLFHRAVALRVAPGSTFKLITALLALEQGIIDPNNTLSYCRGKVLIGDRYFKCWKHSGHGYVNLDRALASSCNIYFYDLAKKVNVDNLLSIAGCFHVHKNKSAIGLIEELGSVIPDKLWRMQYLNDSWYLGDTVNLLIGHGYILTTPLQLAIMTARIASGKEIIPSVLQNNNSNKLVPIEVLETNLNIIRKAMYNSVNAPYGTAYDCRLKSIDFAGKTGTVQIFSSHNKDIKGSLPYHSLFIGYAPYFNPRYAVSIVLERGGFGKQSAFVANRIFNYMYQKGYFN</sequence>
<dbReference type="AlphaFoldDB" id="W2V1E2"/>
<evidence type="ECO:0000256" key="3">
    <source>
        <dbReference type="ARBA" id="ARBA00022475"/>
    </source>
</evidence>
<keyword evidence="11" id="KW-1133">Transmembrane helix</keyword>
<evidence type="ECO:0000256" key="9">
    <source>
        <dbReference type="ARBA" id="ARBA00022960"/>
    </source>
</evidence>
<evidence type="ECO:0000256" key="2">
    <source>
        <dbReference type="ARBA" id="ARBA00004236"/>
    </source>
</evidence>
<evidence type="ECO:0000259" key="15">
    <source>
        <dbReference type="Pfam" id="PF03717"/>
    </source>
</evidence>
<keyword evidence="7" id="KW-0812">Transmembrane</keyword>
<dbReference type="PATRIC" id="fig|1401685.3.peg.872"/>
<keyword evidence="8" id="KW-0378">Hydrolase</keyword>
<dbReference type="Proteomes" id="UP000018951">
    <property type="component" value="Unassembled WGS sequence"/>
</dbReference>
<feature type="domain" description="Penicillin-binding protein transpeptidase" evidence="14">
    <location>
        <begin position="224"/>
        <end position="540"/>
    </location>
</feature>
<feature type="domain" description="Penicillin-binding protein dimerisation" evidence="15">
    <location>
        <begin position="27"/>
        <end position="187"/>
    </location>
</feature>
<evidence type="ECO:0000256" key="10">
    <source>
        <dbReference type="ARBA" id="ARBA00022984"/>
    </source>
</evidence>
<dbReference type="NCBIfam" id="TIGR03423">
    <property type="entry name" value="pbp2_mrdA"/>
    <property type="match status" value="1"/>
</dbReference>
<dbReference type="Pfam" id="PF00905">
    <property type="entry name" value="Transpeptidase"/>
    <property type="match status" value="1"/>
</dbReference>
<keyword evidence="10" id="KW-0573">Peptidoglycan synthesis</keyword>
<dbReference type="InterPro" id="IPR050515">
    <property type="entry name" value="Beta-lactam/transpept"/>
</dbReference>
<dbReference type="Pfam" id="PF03717">
    <property type="entry name" value="PBP_dimer"/>
    <property type="match status" value="1"/>
</dbReference>
<dbReference type="Gene3D" id="3.90.1310.10">
    <property type="entry name" value="Penicillin-binding protein 2a (Domain 2)"/>
    <property type="match status" value="1"/>
</dbReference>
<dbReference type="STRING" id="1401685.P857_736"/>
<evidence type="ECO:0000256" key="7">
    <source>
        <dbReference type="ARBA" id="ARBA00022692"/>
    </source>
</evidence>
<evidence type="ECO:0000256" key="1">
    <source>
        <dbReference type="ARBA" id="ARBA00004167"/>
    </source>
</evidence>
<keyword evidence="9" id="KW-0133">Cell shape</keyword>